<gene>
    <name evidence="2" type="ORF">QWJ08_19215</name>
</gene>
<dbReference type="RefSeq" id="WP_289963548.1">
    <property type="nucleotide sequence ID" value="NZ_JAUEOZ010000002.1"/>
</dbReference>
<proteinExistence type="predicted"/>
<evidence type="ECO:0008006" key="4">
    <source>
        <dbReference type="Google" id="ProtNLM"/>
    </source>
</evidence>
<name>A0ABT7Y5Z3_9VIBR</name>
<dbReference type="Proteomes" id="UP001169719">
    <property type="component" value="Unassembled WGS sequence"/>
</dbReference>
<evidence type="ECO:0000313" key="2">
    <source>
        <dbReference type="EMBL" id="MDN2483478.1"/>
    </source>
</evidence>
<keyword evidence="1" id="KW-1133">Transmembrane helix</keyword>
<feature type="transmembrane region" description="Helical" evidence="1">
    <location>
        <begin position="75"/>
        <end position="95"/>
    </location>
</feature>
<organism evidence="2 3">
    <name type="scientific">Vibrio agarivorans</name>
    <dbReference type="NCBI Taxonomy" id="153622"/>
    <lineage>
        <taxon>Bacteria</taxon>
        <taxon>Pseudomonadati</taxon>
        <taxon>Pseudomonadota</taxon>
        <taxon>Gammaproteobacteria</taxon>
        <taxon>Vibrionales</taxon>
        <taxon>Vibrionaceae</taxon>
        <taxon>Vibrio</taxon>
    </lineage>
</organism>
<keyword evidence="1" id="KW-0812">Transmembrane</keyword>
<keyword evidence="3" id="KW-1185">Reference proteome</keyword>
<dbReference type="EMBL" id="JAUEOZ010000002">
    <property type="protein sequence ID" value="MDN2483478.1"/>
    <property type="molecule type" value="Genomic_DNA"/>
</dbReference>
<evidence type="ECO:0000313" key="3">
    <source>
        <dbReference type="Proteomes" id="UP001169719"/>
    </source>
</evidence>
<keyword evidence="1" id="KW-0472">Membrane</keyword>
<protein>
    <recommendedName>
        <fullName evidence="4">DUF2946 domain-containing protein</fullName>
    </recommendedName>
</protein>
<accession>A0ABT7Y5Z3</accession>
<evidence type="ECO:0000256" key="1">
    <source>
        <dbReference type="SAM" id="Phobius"/>
    </source>
</evidence>
<reference evidence="2" key="1">
    <citation type="submission" date="2024-05" db="EMBL/GenBank/DDBJ databases">
        <title>Genome Sequences of Four Agar- Degrading Marine Bacteria.</title>
        <authorList>
            <person name="Phillips E.K."/>
            <person name="Shaffer J.C."/>
            <person name="Henson M.W."/>
            <person name="Temperton B."/>
            <person name="Thrash C.J."/>
            <person name="Martin M.O."/>
        </authorList>
    </citation>
    <scope>NUCLEOTIDE SEQUENCE</scope>
    <source>
        <strain evidence="2">EKP203</strain>
    </source>
</reference>
<sequence>MTLDHNTKAKLSLILVGWVVLLCLAKNIGVTHAACPLKIEGSHNVELALGEHSEVSEHCELSGKLLQQQLSQLELVILFSFAIILAVVAWLRVLFHAAPRFTEPIAYPVRLHARHCVFRE</sequence>
<comment type="caution">
    <text evidence="2">The sequence shown here is derived from an EMBL/GenBank/DDBJ whole genome shotgun (WGS) entry which is preliminary data.</text>
</comment>